<dbReference type="AlphaFoldDB" id="A0A220U9U7"/>
<dbReference type="KEGG" id="brv:CFK39_01010"/>
<organism evidence="10 11">
    <name type="scientific">Brachybacterium avium</name>
    <dbReference type="NCBI Taxonomy" id="2017485"/>
    <lineage>
        <taxon>Bacteria</taxon>
        <taxon>Bacillati</taxon>
        <taxon>Actinomycetota</taxon>
        <taxon>Actinomycetes</taxon>
        <taxon>Micrococcales</taxon>
        <taxon>Dermabacteraceae</taxon>
        <taxon>Brachybacterium</taxon>
    </lineage>
</organism>
<feature type="domain" description="DNA replication/recombination mediator RecO N-terminal" evidence="9">
    <location>
        <begin position="5"/>
        <end position="81"/>
    </location>
</feature>
<dbReference type="GO" id="GO:0043590">
    <property type="term" value="C:bacterial nucleoid"/>
    <property type="evidence" value="ECO:0007669"/>
    <property type="project" value="TreeGrafter"/>
</dbReference>
<dbReference type="InterPro" id="IPR042242">
    <property type="entry name" value="RecO_C"/>
</dbReference>
<proteinExistence type="inferred from homology"/>
<protein>
    <recommendedName>
        <fullName evidence="3 8">DNA repair protein RecO</fullName>
    </recommendedName>
    <alternativeName>
        <fullName evidence="7 8">Recombination protein O</fullName>
    </alternativeName>
</protein>
<dbReference type="InterPro" id="IPR022572">
    <property type="entry name" value="DNA_rep/recomb_RecO_N"/>
</dbReference>
<evidence type="ECO:0000256" key="2">
    <source>
        <dbReference type="ARBA" id="ARBA00007452"/>
    </source>
</evidence>
<dbReference type="Gene3D" id="1.20.1440.120">
    <property type="entry name" value="Recombination protein O, C-terminal domain"/>
    <property type="match status" value="1"/>
</dbReference>
<dbReference type="PANTHER" id="PTHR33991:SF1">
    <property type="entry name" value="DNA REPAIR PROTEIN RECO"/>
    <property type="match status" value="1"/>
</dbReference>
<dbReference type="OrthoDB" id="9812244at2"/>
<dbReference type="Proteomes" id="UP000198398">
    <property type="component" value="Chromosome"/>
</dbReference>
<name>A0A220U9U7_9MICO</name>
<evidence type="ECO:0000256" key="8">
    <source>
        <dbReference type="HAMAP-Rule" id="MF_00201"/>
    </source>
</evidence>
<dbReference type="SUPFAM" id="SSF57863">
    <property type="entry name" value="ArfGap/RecO-like zinc finger"/>
    <property type="match status" value="1"/>
</dbReference>
<dbReference type="Pfam" id="PF02565">
    <property type="entry name" value="RecO_C"/>
    <property type="match status" value="1"/>
</dbReference>
<reference evidence="11" key="1">
    <citation type="submission" date="2017-07" db="EMBL/GenBank/DDBJ databases">
        <title>Brachybacterium sp. VR2415.</title>
        <authorList>
            <person name="Tak E.J."/>
            <person name="Bae J.-W."/>
        </authorList>
    </citation>
    <scope>NUCLEOTIDE SEQUENCE [LARGE SCALE GENOMIC DNA]</scope>
    <source>
        <strain evidence="11">VR2415</strain>
    </source>
</reference>
<dbReference type="InterPro" id="IPR012340">
    <property type="entry name" value="NA-bd_OB-fold"/>
</dbReference>
<dbReference type="RefSeq" id="WP_089063904.1">
    <property type="nucleotide sequence ID" value="NZ_CP022316.1"/>
</dbReference>
<evidence type="ECO:0000256" key="1">
    <source>
        <dbReference type="ARBA" id="ARBA00003065"/>
    </source>
</evidence>
<dbReference type="InterPro" id="IPR003717">
    <property type="entry name" value="RecO"/>
</dbReference>
<comment type="similarity">
    <text evidence="2 8">Belongs to the RecO family.</text>
</comment>
<evidence type="ECO:0000259" key="9">
    <source>
        <dbReference type="Pfam" id="PF11967"/>
    </source>
</evidence>
<dbReference type="PANTHER" id="PTHR33991">
    <property type="entry name" value="DNA REPAIR PROTEIN RECO"/>
    <property type="match status" value="1"/>
</dbReference>
<keyword evidence="4 8" id="KW-0227">DNA damage</keyword>
<evidence type="ECO:0000256" key="5">
    <source>
        <dbReference type="ARBA" id="ARBA00023172"/>
    </source>
</evidence>
<comment type="function">
    <text evidence="1 8">Involved in DNA repair and RecF pathway recombination.</text>
</comment>
<gene>
    <name evidence="8" type="primary">recO</name>
    <name evidence="10" type="ORF">CFK39_01010</name>
</gene>
<evidence type="ECO:0000256" key="3">
    <source>
        <dbReference type="ARBA" id="ARBA00021310"/>
    </source>
</evidence>
<accession>A0A220U9U7</accession>
<dbReference type="GO" id="GO:0006302">
    <property type="term" value="P:double-strand break repair"/>
    <property type="evidence" value="ECO:0007669"/>
    <property type="project" value="TreeGrafter"/>
</dbReference>
<sequence length="244" mass="26761">MLQKLYRDDAIVLRTHPLGEADRIITLLTRRHGKVRAVAKGVRRTGSRFGARLEPFNLVDVQLHAGKSLHTVTQVVTIEAFAVGISADYGRFTAASAMLETTDRLTDEMVDPNQRGFLMLVGALRAMGEGRIPPPLVLDSFLIRTLAVSGWAPELRVCASCGADGPHHALDIRAGGLVCTSCRRPGAIAVRQAAIEHMIFLLAGDWENVLGAEDAVMHEAGRLITDTITWHLERSVRSLHYVER</sequence>
<evidence type="ECO:0000256" key="6">
    <source>
        <dbReference type="ARBA" id="ARBA00023204"/>
    </source>
</evidence>
<dbReference type="Gene3D" id="2.40.50.140">
    <property type="entry name" value="Nucleic acid-binding proteins"/>
    <property type="match status" value="1"/>
</dbReference>
<dbReference type="InterPro" id="IPR037278">
    <property type="entry name" value="ARFGAP/RecO"/>
</dbReference>
<dbReference type="Pfam" id="PF11967">
    <property type="entry name" value="RecO_N"/>
    <property type="match status" value="1"/>
</dbReference>
<keyword evidence="11" id="KW-1185">Reference proteome</keyword>
<dbReference type="SUPFAM" id="SSF50249">
    <property type="entry name" value="Nucleic acid-binding proteins"/>
    <property type="match status" value="1"/>
</dbReference>
<evidence type="ECO:0000256" key="7">
    <source>
        <dbReference type="ARBA" id="ARBA00033409"/>
    </source>
</evidence>
<keyword evidence="5 8" id="KW-0233">DNA recombination</keyword>
<dbReference type="HAMAP" id="MF_00201">
    <property type="entry name" value="RecO"/>
    <property type="match status" value="1"/>
</dbReference>
<dbReference type="EMBL" id="CP022316">
    <property type="protein sequence ID" value="ASK64656.1"/>
    <property type="molecule type" value="Genomic_DNA"/>
</dbReference>
<evidence type="ECO:0000256" key="4">
    <source>
        <dbReference type="ARBA" id="ARBA00022763"/>
    </source>
</evidence>
<evidence type="ECO:0000313" key="10">
    <source>
        <dbReference type="EMBL" id="ASK64656.1"/>
    </source>
</evidence>
<evidence type="ECO:0000313" key="11">
    <source>
        <dbReference type="Proteomes" id="UP000198398"/>
    </source>
</evidence>
<keyword evidence="6 8" id="KW-0234">DNA repair</keyword>
<dbReference type="GO" id="GO:0006310">
    <property type="term" value="P:DNA recombination"/>
    <property type="evidence" value="ECO:0007669"/>
    <property type="project" value="UniProtKB-UniRule"/>
</dbReference>
<dbReference type="NCBIfam" id="TIGR00613">
    <property type="entry name" value="reco"/>
    <property type="match status" value="1"/>
</dbReference>